<feature type="transmembrane region" description="Helical" evidence="1">
    <location>
        <begin position="176"/>
        <end position="193"/>
    </location>
</feature>
<dbReference type="EMBL" id="RWGY01000039">
    <property type="protein sequence ID" value="TVU07882.1"/>
    <property type="molecule type" value="Genomic_DNA"/>
</dbReference>
<dbReference type="AlphaFoldDB" id="A0A5J9T981"/>
<feature type="non-terminal residue" evidence="2">
    <location>
        <position position="1"/>
    </location>
</feature>
<organism evidence="2 3">
    <name type="scientific">Eragrostis curvula</name>
    <name type="common">weeping love grass</name>
    <dbReference type="NCBI Taxonomy" id="38414"/>
    <lineage>
        <taxon>Eukaryota</taxon>
        <taxon>Viridiplantae</taxon>
        <taxon>Streptophyta</taxon>
        <taxon>Embryophyta</taxon>
        <taxon>Tracheophyta</taxon>
        <taxon>Spermatophyta</taxon>
        <taxon>Magnoliopsida</taxon>
        <taxon>Liliopsida</taxon>
        <taxon>Poales</taxon>
        <taxon>Poaceae</taxon>
        <taxon>PACMAD clade</taxon>
        <taxon>Chloridoideae</taxon>
        <taxon>Eragrostideae</taxon>
        <taxon>Eragrostidinae</taxon>
        <taxon>Eragrostis</taxon>
    </lineage>
</organism>
<keyword evidence="1" id="KW-1133">Transmembrane helix</keyword>
<keyword evidence="1" id="KW-0472">Membrane</keyword>
<protein>
    <submittedName>
        <fullName evidence="2">Uncharacterized protein</fullName>
    </submittedName>
</protein>
<evidence type="ECO:0000256" key="1">
    <source>
        <dbReference type="SAM" id="Phobius"/>
    </source>
</evidence>
<evidence type="ECO:0000313" key="3">
    <source>
        <dbReference type="Proteomes" id="UP000324897"/>
    </source>
</evidence>
<gene>
    <name evidence="2" type="ORF">EJB05_41257</name>
</gene>
<sequence length="228" mass="24742">MEQISNLSISILPPAGSTRRNSELISVDFPLPVLPTTPILFPAAKVHVIPLRTSDLFFPPVAMKLEVYVLIPGEITPGGTKIRNNADVSIVRDCSASTLISTHSCAATVWKNNVASVSMSCMLLRMNLSVSENALMVTTPRMDSEAYCTPAEISILDLNSDARFIRRVAKTVKSVLAFRGTIPMIAVAVYITAETTVGDIQYMTAPYAFFIWVSLSHLNSASLSDSMT</sequence>
<comment type="caution">
    <text evidence="2">The sequence shown here is derived from an EMBL/GenBank/DDBJ whole genome shotgun (WGS) entry which is preliminary data.</text>
</comment>
<keyword evidence="1" id="KW-0812">Transmembrane</keyword>
<reference evidence="2 3" key="1">
    <citation type="journal article" date="2019" name="Sci. Rep.">
        <title>A high-quality genome of Eragrostis curvula grass provides insights into Poaceae evolution and supports new strategies to enhance forage quality.</title>
        <authorList>
            <person name="Carballo J."/>
            <person name="Santos B.A.C.M."/>
            <person name="Zappacosta D."/>
            <person name="Garbus I."/>
            <person name="Selva J.P."/>
            <person name="Gallo C.A."/>
            <person name="Diaz A."/>
            <person name="Albertini E."/>
            <person name="Caccamo M."/>
            <person name="Echenique V."/>
        </authorList>
    </citation>
    <scope>NUCLEOTIDE SEQUENCE [LARGE SCALE GENOMIC DNA]</scope>
    <source>
        <strain evidence="3">cv. Victoria</strain>
        <tissue evidence="2">Leaf</tissue>
    </source>
</reference>
<proteinExistence type="predicted"/>
<evidence type="ECO:0000313" key="2">
    <source>
        <dbReference type="EMBL" id="TVU07882.1"/>
    </source>
</evidence>
<name>A0A5J9T981_9POAL</name>
<dbReference type="Gramene" id="TVU07882">
    <property type="protein sequence ID" value="TVU07882"/>
    <property type="gene ID" value="EJB05_41257"/>
</dbReference>
<keyword evidence="3" id="KW-1185">Reference proteome</keyword>
<accession>A0A5J9T981</accession>
<dbReference type="Proteomes" id="UP000324897">
    <property type="component" value="Chromosome 3"/>
</dbReference>